<dbReference type="EMBL" id="AEVN01000006">
    <property type="protein sequence ID" value="EFY05835.1"/>
    <property type="molecule type" value="Genomic_DNA"/>
</dbReference>
<dbReference type="SMART" id="SM00530">
    <property type="entry name" value="HTH_XRE"/>
    <property type="match status" value="1"/>
</dbReference>
<evidence type="ECO:0000313" key="4">
    <source>
        <dbReference type="Proteomes" id="UP000004923"/>
    </source>
</evidence>
<proteinExistence type="predicted"/>
<dbReference type="eggNOG" id="ENOG5033BYS">
    <property type="taxonomic scope" value="Bacteria"/>
</dbReference>
<dbReference type="InterPro" id="IPR010982">
    <property type="entry name" value="Lambda_DNA-bd_dom_sf"/>
</dbReference>
<keyword evidence="1 3" id="KW-0238">DNA-binding</keyword>
<accession>E8LBE9</accession>
<sequence>MLLQIRKQRLLKGLTQEELSRRSKISKSIIIGLENGKITVTTTKTLVRIAEALECSISKFFYNQSLIY</sequence>
<dbReference type="SUPFAM" id="SSF47413">
    <property type="entry name" value="lambda repressor-like DNA-binding domains"/>
    <property type="match status" value="1"/>
</dbReference>
<protein>
    <submittedName>
        <fullName evidence="3">DNA-binding helix-turn-helix protein</fullName>
    </submittedName>
</protein>
<evidence type="ECO:0000259" key="2">
    <source>
        <dbReference type="PROSITE" id="PS50943"/>
    </source>
</evidence>
<name>E8LBE9_9FIRM</name>
<dbReference type="HOGENOM" id="CLU_066192_29_2_9"/>
<dbReference type="CDD" id="cd00093">
    <property type="entry name" value="HTH_XRE"/>
    <property type="match status" value="1"/>
</dbReference>
<organism evidence="3 4">
    <name type="scientific">Phascolarctobacterium succinatutens YIT 12067</name>
    <dbReference type="NCBI Taxonomy" id="626939"/>
    <lineage>
        <taxon>Bacteria</taxon>
        <taxon>Bacillati</taxon>
        <taxon>Bacillota</taxon>
        <taxon>Negativicutes</taxon>
        <taxon>Acidaminococcales</taxon>
        <taxon>Acidaminococcaceae</taxon>
        <taxon>Phascolarctobacterium</taxon>
    </lineage>
</organism>
<feature type="domain" description="HTH cro/C1-type" evidence="2">
    <location>
        <begin position="5"/>
        <end position="60"/>
    </location>
</feature>
<dbReference type="PANTHER" id="PTHR46797">
    <property type="entry name" value="HTH-TYPE TRANSCRIPTIONAL REGULATOR"/>
    <property type="match status" value="1"/>
</dbReference>
<evidence type="ECO:0000256" key="1">
    <source>
        <dbReference type="ARBA" id="ARBA00023125"/>
    </source>
</evidence>
<reference evidence="3 4" key="1">
    <citation type="submission" date="2011-01" db="EMBL/GenBank/DDBJ databases">
        <authorList>
            <person name="Weinstock G."/>
            <person name="Sodergren E."/>
            <person name="Clifton S."/>
            <person name="Fulton L."/>
            <person name="Fulton B."/>
            <person name="Courtney L."/>
            <person name="Fronick C."/>
            <person name="Harrison M."/>
            <person name="Strong C."/>
            <person name="Farmer C."/>
            <person name="Delahaunty K."/>
            <person name="Markovic C."/>
            <person name="Hall O."/>
            <person name="Minx P."/>
            <person name="Tomlinson C."/>
            <person name="Mitreva M."/>
            <person name="Hou S."/>
            <person name="Chen J."/>
            <person name="Wollam A."/>
            <person name="Pepin K.H."/>
            <person name="Johnson M."/>
            <person name="Bhonagiri V."/>
            <person name="Zhang X."/>
            <person name="Suruliraj S."/>
            <person name="Warren W."/>
            <person name="Chinwalla A."/>
            <person name="Mardis E.R."/>
            <person name="Wilson R.K."/>
        </authorList>
    </citation>
    <scope>NUCLEOTIDE SEQUENCE [LARGE SCALE GENOMIC DNA]</scope>
    <source>
        <strain evidence="3 4">YIT 12067</strain>
    </source>
</reference>
<dbReference type="GO" id="GO:0003677">
    <property type="term" value="F:DNA binding"/>
    <property type="evidence" value="ECO:0007669"/>
    <property type="project" value="UniProtKB-KW"/>
</dbReference>
<dbReference type="InterPro" id="IPR001387">
    <property type="entry name" value="Cro/C1-type_HTH"/>
</dbReference>
<evidence type="ECO:0000313" key="3">
    <source>
        <dbReference type="EMBL" id="EFY05835.1"/>
    </source>
</evidence>
<gene>
    <name evidence="3" type="ORF">HMPREF9443_00160</name>
</gene>
<keyword evidence="4" id="KW-1185">Reference proteome</keyword>
<dbReference type="InterPro" id="IPR050807">
    <property type="entry name" value="TransReg_Diox_bact_type"/>
</dbReference>
<dbReference type="PROSITE" id="PS50943">
    <property type="entry name" value="HTH_CROC1"/>
    <property type="match status" value="1"/>
</dbReference>
<dbReference type="GO" id="GO:0005829">
    <property type="term" value="C:cytosol"/>
    <property type="evidence" value="ECO:0007669"/>
    <property type="project" value="TreeGrafter"/>
</dbReference>
<dbReference type="GO" id="GO:0003700">
    <property type="term" value="F:DNA-binding transcription factor activity"/>
    <property type="evidence" value="ECO:0007669"/>
    <property type="project" value="TreeGrafter"/>
</dbReference>
<dbReference type="Gene3D" id="1.10.260.40">
    <property type="entry name" value="lambda repressor-like DNA-binding domains"/>
    <property type="match status" value="1"/>
</dbReference>
<dbReference type="Proteomes" id="UP000004923">
    <property type="component" value="Unassembled WGS sequence"/>
</dbReference>
<comment type="caution">
    <text evidence="3">The sequence shown here is derived from an EMBL/GenBank/DDBJ whole genome shotgun (WGS) entry which is preliminary data.</text>
</comment>
<dbReference type="PANTHER" id="PTHR46797:SF1">
    <property type="entry name" value="METHYLPHOSPHONATE SYNTHASE"/>
    <property type="match status" value="1"/>
</dbReference>
<dbReference type="AlphaFoldDB" id="E8LBE9"/>
<dbReference type="Pfam" id="PF01381">
    <property type="entry name" value="HTH_3"/>
    <property type="match status" value="1"/>
</dbReference>